<proteinExistence type="predicted"/>
<reference evidence="1 2" key="1">
    <citation type="submission" date="2016-10" db="EMBL/GenBank/DDBJ databases">
        <authorList>
            <person name="de Groot N.N."/>
        </authorList>
    </citation>
    <scope>NUCLEOTIDE SEQUENCE [LARGE SCALE GENOMIC DNA]</scope>
    <source>
        <strain>GEY</strain>
        <strain evidence="2">DSM 9560</strain>
    </source>
</reference>
<dbReference type="Proteomes" id="UP000199513">
    <property type="component" value="Unassembled WGS sequence"/>
</dbReference>
<accession>A0A1I2IYW7</accession>
<dbReference type="EMBL" id="FONY01000039">
    <property type="protein sequence ID" value="SFF47484.1"/>
    <property type="molecule type" value="Genomic_DNA"/>
</dbReference>
<dbReference type="STRING" id="1003.SAMN04488541_10397"/>
<dbReference type="OrthoDB" id="9786766at2"/>
<gene>
    <name evidence="1" type="ORF">SAMN04488541_10397</name>
</gene>
<evidence type="ECO:0000313" key="2">
    <source>
        <dbReference type="Proteomes" id="UP000199513"/>
    </source>
</evidence>
<organism evidence="1 2">
    <name type="scientific">Thermoflexibacter ruber</name>
    <dbReference type="NCBI Taxonomy" id="1003"/>
    <lineage>
        <taxon>Bacteria</taxon>
        <taxon>Pseudomonadati</taxon>
        <taxon>Bacteroidota</taxon>
        <taxon>Cytophagia</taxon>
        <taxon>Cytophagales</taxon>
        <taxon>Thermoflexibacteraceae</taxon>
        <taxon>Thermoflexibacter</taxon>
    </lineage>
</organism>
<dbReference type="RefSeq" id="WP_091548850.1">
    <property type="nucleotide sequence ID" value="NZ_FONY01000039.1"/>
</dbReference>
<dbReference type="AlphaFoldDB" id="A0A1I2IYW7"/>
<evidence type="ECO:0000313" key="1">
    <source>
        <dbReference type="EMBL" id="SFF47484.1"/>
    </source>
</evidence>
<protein>
    <submittedName>
        <fullName evidence="1">Uncharacterized protein</fullName>
    </submittedName>
</protein>
<keyword evidence="2" id="KW-1185">Reference proteome</keyword>
<sequence>MQTLRSSPSANGYIMGAVSELLLKQYLESLGYEVLRIKEKPAGVNNAKNSEARGDFYIRKKGEKISHLPTSPEHLYQNYTIDVLVKDEKQNPDFYTTLVQRP</sequence>
<name>A0A1I2IYW7_9BACT</name>